<dbReference type="PANTHER" id="PTHR42684">
    <property type="entry name" value="ADENOSYLMETHIONINE-8-AMINO-7-OXONONANOATE AMINOTRANSFERASE"/>
    <property type="match status" value="1"/>
</dbReference>
<evidence type="ECO:0008006" key="6">
    <source>
        <dbReference type="Google" id="ProtNLM"/>
    </source>
</evidence>
<keyword evidence="5" id="KW-1185">Reference proteome</keyword>
<keyword evidence="3" id="KW-0808">Transferase</keyword>
<proteinExistence type="inferred from homology"/>
<dbReference type="GO" id="GO:0000287">
    <property type="term" value="F:magnesium ion binding"/>
    <property type="evidence" value="ECO:0007669"/>
    <property type="project" value="InterPro"/>
</dbReference>
<comment type="caution">
    <text evidence="4">The sequence shown here is derived from an EMBL/GenBank/DDBJ whole genome shotgun (WGS) entry which is preliminary data.</text>
</comment>
<evidence type="ECO:0000256" key="3">
    <source>
        <dbReference type="ARBA" id="ARBA00022679"/>
    </source>
</evidence>
<accession>A0A9P6FYE2</accession>
<dbReference type="GO" id="GO:0004141">
    <property type="term" value="F:dethiobiotin synthase activity"/>
    <property type="evidence" value="ECO:0007669"/>
    <property type="project" value="InterPro"/>
</dbReference>
<dbReference type="GO" id="GO:0030170">
    <property type="term" value="F:pyridoxal phosphate binding"/>
    <property type="evidence" value="ECO:0007669"/>
    <property type="project" value="InterPro"/>
</dbReference>
<dbReference type="PANTHER" id="PTHR42684:SF3">
    <property type="entry name" value="ADENOSYLMETHIONINE-8-AMINO-7-OXONONANOATE AMINOTRANSFERASE"/>
    <property type="match status" value="1"/>
</dbReference>
<dbReference type="Gene3D" id="3.40.640.10">
    <property type="entry name" value="Type I PLP-dependent aspartate aminotransferase-like (Major domain)"/>
    <property type="match status" value="1"/>
</dbReference>
<protein>
    <recommendedName>
        <fullName evidence="6">Adenosylmethionine-8-amino-7-oxononanoate aminotransferase</fullName>
    </recommendedName>
</protein>
<dbReference type="PROSITE" id="PS00600">
    <property type="entry name" value="AA_TRANSFER_CLASS_3"/>
    <property type="match status" value="1"/>
</dbReference>
<dbReference type="InterPro" id="IPR005814">
    <property type="entry name" value="Aminotrans_3"/>
</dbReference>
<evidence type="ECO:0000256" key="1">
    <source>
        <dbReference type="ARBA" id="ARBA00004173"/>
    </source>
</evidence>
<dbReference type="InterPro" id="IPR049704">
    <property type="entry name" value="Aminotrans_3_PPA_site"/>
</dbReference>
<dbReference type="GO" id="GO:0004015">
    <property type="term" value="F:adenosylmethionine-8-amino-7-oxononanoate transaminase activity"/>
    <property type="evidence" value="ECO:0007669"/>
    <property type="project" value="TreeGrafter"/>
</dbReference>
<gene>
    <name evidence="4" type="ORF">BGW38_007708</name>
</gene>
<keyword evidence="2" id="KW-0032">Aminotransferase</keyword>
<dbReference type="HAMAP" id="MF_00336">
    <property type="entry name" value="BioD"/>
    <property type="match status" value="1"/>
</dbReference>
<dbReference type="Proteomes" id="UP000780801">
    <property type="component" value="Unassembled WGS sequence"/>
</dbReference>
<dbReference type="OrthoDB" id="425114at2759"/>
<evidence type="ECO:0000313" key="5">
    <source>
        <dbReference type="Proteomes" id="UP000780801"/>
    </source>
</evidence>
<dbReference type="Pfam" id="PF00202">
    <property type="entry name" value="Aminotran_3"/>
    <property type="match status" value="2"/>
</dbReference>
<dbReference type="CDD" id="cd03109">
    <property type="entry name" value="DTBS"/>
    <property type="match status" value="1"/>
</dbReference>
<name>A0A9P6FYE2_9FUNG</name>
<dbReference type="EMBL" id="JAABOA010000512">
    <property type="protein sequence ID" value="KAF9584062.1"/>
    <property type="molecule type" value="Genomic_DNA"/>
</dbReference>
<dbReference type="InterPro" id="IPR004472">
    <property type="entry name" value="DTB_synth_BioD"/>
</dbReference>
<sequence length="817" mass="90813">MAHLPTRSFQAYQVFAANTNVGKTIFSAGLVRAAAALSIGADKKRTKAFYLKPVQTGYPVDCDARHVKKYAPLVETSRLYAYPDPVSPHIATTEPPEDSEVLQATVEALRKFKQGLKLDEKGWALLETAGGVNSPIMSGTLQSRFYRPLRLPTVLIGDSILGGISTSLTSYETLHQYGYDVPALLLFHNKSKNHEFLERHLAKAENRPLVRVLPPPPEKLEDPQADAEQLKEYYQKTEAYFTDVVKDLEEYHIKRFDRLEELSDKARDTIWWPFTQHKNVKEVTVIDSAYDDIMTTYVEPASKSSPAATSEGSISDSSNKEWRWREMFDACASWWTQGLGHGSPELTRSVMYASGRYGHIMFPECAHEPAVKLTETMLETVGKDWASRVFFSDNGSTAIEVALKMALKSSQDRYKNLGKKTDRIEVIGIDGGYHGDTIGAMNACSPNLYNAQVAWYQAHGHWFTPPTVLFKDGQFQVTIPQELTGSGSAAQPLKLNLGNNLSKVFRNNLSPEDPRLDIYKSHIRSTLKRLTESENRQFGALLIEPVLMGAGGMVWVDPVFQRCLVEEVRAFKGFGEEQALKSASVDNRWEGLPVVFDEVFSGCYRLGRKSAADMLQVNPDIATYAKLLTGGLLPMATTLTTSSIFDTFMSNVKTDALLHGHSYTAHPIGCAVANTSLEIYRDMERDGSADQARQDWGSLSLKSDNATDLGVWSLWDFKTIDKISRLKMVEGVVPLGSVLAIVMKETDAALSGYASLVSQEAQRAMRDIAPEDQKSEVAIFGRPLGNVVYVIASQVSTRPQLEKVEKVLLRTLTSMSK</sequence>
<comment type="subcellular location">
    <subcellularLocation>
        <location evidence="1">Mitochondrion</location>
    </subcellularLocation>
</comment>
<organism evidence="4 5">
    <name type="scientific">Lunasporangiospora selenospora</name>
    <dbReference type="NCBI Taxonomy" id="979761"/>
    <lineage>
        <taxon>Eukaryota</taxon>
        <taxon>Fungi</taxon>
        <taxon>Fungi incertae sedis</taxon>
        <taxon>Mucoromycota</taxon>
        <taxon>Mortierellomycotina</taxon>
        <taxon>Mortierellomycetes</taxon>
        <taxon>Mortierellales</taxon>
        <taxon>Mortierellaceae</taxon>
        <taxon>Lunasporangiospora</taxon>
    </lineage>
</organism>
<evidence type="ECO:0000256" key="2">
    <source>
        <dbReference type="ARBA" id="ARBA00022576"/>
    </source>
</evidence>
<dbReference type="InterPro" id="IPR015424">
    <property type="entry name" value="PyrdxlP-dep_Trfase"/>
</dbReference>
<dbReference type="SUPFAM" id="SSF53383">
    <property type="entry name" value="PLP-dependent transferases"/>
    <property type="match status" value="1"/>
</dbReference>
<dbReference type="Gene3D" id="3.40.50.300">
    <property type="entry name" value="P-loop containing nucleotide triphosphate hydrolases"/>
    <property type="match status" value="1"/>
</dbReference>
<dbReference type="GO" id="GO:0005524">
    <property type="term" value="F:ATP binding"/>
    <property type="evidence" value="ECO:0007669"/>
    <property type="project" value="InterPro"/>
</dbReference>
<evidence type="ECO:0000313" key="4">
    <source>
        <dbReference type="EMBL" id="KAF9584062.1"/>
    </source>
</evidence>
<dbReference type="Pfam" id="PF13500">
    <property type="entry name" value="AAA_26"/>
    <property type="match status" value="1"/>
</dbReference>
<dbReference type="GO" id="GO:0009102">
    <property type="term" value="P:biotin biosynthetic process"/>
    <property type="evidence" value="ECO:0007669"/>
    <property type="project" value="InterPro"/>
</dbReference>
<dbReference type="AlphaFoldDB" id="A0A9P6FYE2"/>
<dbReference type="InterPro" id="IPR015421">
    <property type="entry name" value="PyrdxlP-dep_Trfase_major"/>
</dbReference>
<dbReference type="GO" id="GO:0005739">
    <property type="term" value="C:mitochondrion"/>
    <property type="evidence" value="ECO:0007669"/>
    <property type="project" value="UniProtKB-SubCell"/>
</dbReference>
<dbReference type="SUPFAM" id="SSF52540">
    <property type="entry name" value="P-loop containing nucleoside triphosphate hydrolases"/>
    <property type="match status" value="1"/>
</dbReference>
<dbReference type="InterPro" id="IPR027417">
    <property type="entry name" value="P-loop_NTPase"/>
</dbReference>
<reference evidence="4" key="1">
    <citation type="journal article" date="2020" name="Fungal Divers.">
        <title>Resolving the Mortierellaceae phylogeny through synthesis of multi-gene phylogenetics and phylogenomics.</title>
        <authorList>
            <person name="Vandepol N."/>
            <person name="Liber J."/>
            <person name="Desiro A."/>
            <person name="Na H."/>
            <person name="Kennedy M."/>
            <person name="Barry K."/>
            <person name="Grigoriev I.V."/>
            <person name="Miller A.N."/>
            <person name="O'Donnell K."/>
            <person name="Stajich J.E."/>
            <person name="Bonito G."/>
        </authorList>
    </citation>
    <scope>NUCLEOTIDE SEQUENCE</scope>
    <source>
        <strain evidence="4">KOD1015</strain>
    </source>
</reference>